<dbReference type="GeneID" id="65096715"/>
<reference evidence="1 2" key="1">
    <citation type="submission" date="2021-05" db="EMBL/GenBank/DDBJ databases">
        <title>A novel Methanospirillum isolate from a pyrite-forming mixed culture.</title>
        <authorList>
            <person name="Bunk B."/>
            <person name="Sproer C."/>
            <person name="Spring S."/>
            <person name="Pester M."/>
        </authorList>
    </citation>
    <scope>NUCLEOTIDE SEQUENCE [LARGE SCALE GENOMIC DNA]</scope>
    <source>
        <strain evidence="1 2">J.3.6.1-F.2.7.3</strain>
    </source>
</reference>
<evidence type="ECO:0000313" key="2">
    <source>
        <dbReference type="Proteomes" id="UP000680656"/>
    </source>
</evidence>
<evidence type="ECO:0000313" key="1">
    <source>
        <dbReference type="EMBL" id="QVV90042.1"/>
    </source>
</evidence>
<accession>A0A8E7EIE2</accession>
<organism evidence="1 2">
    <name type="scientific">Methanospirillum purgamenti</name>
    <dbReference type="NCBI Taxonomy" id="2834276"/>
    <lineage>
        <taxon>Archaea</taxon>
        <taxon>Methanobacteriati</taxon>
        <taxon>Methanobacteriota</taxon>
        <taxon>Stenosarchaea group</taxon>
        <taxon>Methanomicrobia</taxon>
        <taxon>Methanomicrobiales</taxon>
        <taxon>Methanospirillaceae</taxon>
        <taxon>Methanospirillum</taxon>
    </lineage>
</organism>
<name>A0A8E7EIE2_9EURY</name>
<dbReference type="KEGG" id="mrtj:KHC33_05985"/>
<dbReference type="Proteomes" id="UP000680656">
    <property type="component" value="Chromosome"/>
</dbReference>
<keyword evidence="2" id="KW-1185">Reference proteome</keyword>
<proteinExistence type="predicted"/>
<dbReference type="RefSeq" id="WP_214420819.1">
    <property type="nucleotide sequence ID" value="NZ_CP075546.1"/>
</dbReference>
<protein>
    <submittedName>
        <fullName evidence="1">Uncharacterized protein</fullName>
    </submittedName>
</protein>
<gene>
    <name evidence="1" type="ORF">KHC33_05985</name>
</gene>
<sequence length="172" mass="19622">MVTSHNFSRSPVEEVMFRFCSENGQSVEEVFPSPYPGWEKIRNQIIHSLELTANNKITTDCILKYTDVFLLTTGDIPGNLILIAPMVPVDIRSLIVQGPVSEINIAGSIENLVINVRYEQNNDKMILVFKASNKDQFTFSRDEMLVWFDTARENIHRIFDAIVTSKLINRVS</sequence>
<dbReference type="EMBL" id="CP075546">
    <property type="protein sequence ID" value="QVV90042.1"/>
    <property type="molecule type" value="Genomic_DNA"/>
</dbReference>
<dbReference type="AlphaFoldDB" id="A0A8E7EIE2"/>